<sequence>MMYHTTWNNKTVDKNSATVYLGIYLPYLASWKSRMFQVKHWACSDRILETLFKREAPVGGLHSGPPKPCTDHQLGGLSSTYPSSGSAI</sequence>
<evidence type="ECO:0000256" key="1">
    <source>
        <dbReference type="SAM" id="MobiDB-lite"/>
    </source>
</evidence>
<gene>
    <name evidence="2" type="ORF">BO94DRAFT_184381</name>
</gene>
<dbReference type="EMBL" id="MSFK01000025">
    <property type="protein sequence ID" value="PWY78047.1"/>
    <property type="molecule type" value="Genomic_DNA"/>
</dbReference>
<dbReference type="AlphaFoldDB" id="A0A317VYK8"/>
<proteinExistence type="predicted"/>
<name>A0A317VYK8_9EURO</name>
<dbReference type="GeneID" id="37108141"/>
<organism evidence="2 3">
    <name type="scientific">Aspergillus sclerotioniger CBS 115572</name>
    <dbReference type="NCBI Taxonomy" id="1450535"/>
    <lineage>
        <taxon>Eukaryota</taxon>
        <taxon>Fungi</taxon>
        <taxon>Dikarya</taxon>
        <taxon>Ascomycota</taxon>
        <taxon>Pezizomycotina</taxon>
        <taxon>Eurotiomycetes</taxon>
        <taxon>Eurotiomycetidae</taxon>
        <taxon>Eurotiales</taxon>
        <taxon>Aspergillaceae</taxon>
        <taxon>Aspergillus</taxon>
        <taxon>Aspergillus subgen. Circumdati</taxon>
    </lineage>
</organism>
<comment type="caution">
    <text evidence="2">The sequence shown here is derived from an EMBL/GenBank/DDBJ whole genome shotgun (WGS) entry which is preliminary data.</text>
</comment>
<dbReference type="Proteomes" id="UP000246702">
    <property type="component" value="Unassembled WGS sequence"/>
</dbReference>
<feature type="compositionally biased region" description="Polar residues" evidence="1">
    <location>
        <begin position="76"/>
        <end position="88"/>
    </location>
</feature>
<evidence type="ECO:0000313" key="2">
    <source>
        <dbReference type="EMBL" id="PWY78047.1"/>
    </source>
</evidence>
<evidence type="ECO:0000313" key="3">
    <source>
        <dbReference type="Proteomes" id="UP000246702"/>
    </source>
</evidence>
<dbReference type="RefSeq" id="XP_025464559.1">
    <property type="nucleotide sequence ID" value="XM_025605998.1"/>
</dbReference>
<reference evidence="2 3" key="1">
    <citation type="submission" date="2016-12" db="EMBL/GenBank/DDBJ databases">
        <title>The genomes of Aspergillus section Nigri reveals drivers in fungal speciation.</title>
        <authorList>
            <consortium name="DOE Joint Genome Institute"/>
            <person name="Vesth T.C."/>
            <person name="Nybo J."/>
            <person name="Theobald S."/>
            <person name="Brandl J."/>
            <person name="Frisvad J.C."/>
            <person name="Nielsen K.F."/>
            <person name="Lyhne E.K."/>
            <person name="Kogle M.E."/>
            <person name="Kuo A."/>
            <person name="Riley R."/>
            <person name="Clum A."/>
            <person name="Nolan M."/>
            <person name="Lipzen A."/>
            <person name="Salamov A."/>
            <person name="Henrissat B."/>
            <person name="Wiebenga A."/>
            <person name="De Vries R.P."/>
            <person name="Grigoriev I.V."/>
            <person name="Mortensen U.H."/>
            <person name="Andersen M.R."/>
            <person name="Baker S.E."/>
        </authorList>
    </citation>
    <scope>NUCLEOTIDE SEQUENCE [LARGE SCALE GENOMIC DNA]</scope>
    <source>
        <strain evidence="2 3">CBS 115572</strain>
    </source>
</reference>
<protein>
    <submittedName>
        <fullName evidence="2">Uncharacterized protein</fullName>
    </submittedName>
</protein>
<feature type="region of interest" description="Disordered" evidence="1">
    <location>
        <begin position="59"/>
        <end position="88"/>
    </location>
</feature>
<keyword evidence="3" id="KW-1185">Reference proteome</keyword>
<accession>A0A317VYK8</accession>